<protein>
    <submittedName>
        <fullName evidence="1">TIGR04282 family arsenosugar biosynthesis glycosyltransferase</fullName>
    </submittedName>
</protein>
<dbReference type="InterPro" id="IPR018641">
    <property type="entry name" value="Trfase_1_rSAM/seldom-assoc"/>
</dbReference>
<organism evidence="1 2">
    <name type="scientific">Geoalkalibacter halelectricus</name>
    <dbReference type="NCBI Taxonomy" id="2847045"/>
    <lineage>
        <taxon>Bacteria</taxon>
        <taxon>Pseudomonadati</taxon>
        <taxon>Thermodesulfobacteriota</taxon>
        <taxon>Desulfuromonadia</taxon>
        <taxon>Desulfuromonadales</taxon>
        <taxon>Geoalkalibacteraceae</taxon>
        <taxon>Geoalkalibacter</taxon>
    </lineage>
</organism>
<evidence type="ECO:0000313" key="2">
    <source>
        <dbReference type="Proteomes" id="UP001060414"/>
    </source>
</evidence>
<accession>A0ABY5ZJS8</accession>
<dbReference type="Pfam" id="PF09837">
    <property type="entry name" value="DUF2064"/>
    <property type="match status" value="1"/>
</dbReference>
<dbReference type="Proteomes" id="UP001060414">
    <property type="component" value="Chromosome"/>
</dbReference>
<dbReference type="SUPFAM" id="SSF53448">
    <property type="entry name" value="Nucleotide-diphospho-sugar transferases"/>
    <property type="match status" value="1"/>
</dbReference>
<dbReference type="PANTHER" id="PTHR36529:SF1">
    <property type="entry name" value="GLYCOSYLTRANSFERASE"/>
    <property type="match status" value="1"/>
</dbReference>
<sequence>MENVLGIFAKEPQAGQTKTRLCPPLSPAEAAAFYAVSLEESVARMAAGAWRLVIFYSGKRDYFARAFPGVPLLAQQGAELGARMDHALRVLLDAGARAAVLIGSDSPDLPLEHVQEAFAALAGHEAVLAPALDGGYVLIGESRHHPELFADIPWSTSRVLAATRQRARAAGIDLRELAPWDDLDDWAALESLLARAPASLTARFMQSRLAHHF</sequence>
<dbReference type="Gene3D" id="3.90.550.10">
    <property type="entry name" value="Spore Coat Polysaccharide Biosynthesis Protein SpsA, Chain A"/>
    <property type="match status" value="1"/>
</dbReference>
<evidence type="ECO:0000313" key="1">
    <source>
        <dbReference type="EMBL" id="UWZ78040.1"/>
    </source>
</evidence>
<dbReference type="EMBL" id="CP092109">
    <property type="protein sequence ID" value="UWZ78040.1"/>
    <property type="molecule type" value="Genomic_DNA"/>
</dbReference>
<name>A0ABY5ZJS8_9BACT</name>
<proteinExistence type="predicted"/>
<dbReference type="PANTHER" id="PTHR36529">
    <property type="entry name" value="SLL1095 PROTEIN"/>
    <property type="match status" value="1"/>
</dbReference>
<reference evidence="1" key="1">
    <citation type="journal article" date="2022" name="Environ. Microbiol.">
        <title>Geoalkalibacter halelectricus SAP #1 sp. nov. possessing extracellular electron transfer and mineral#reducing capabilities from a haloalkaline environment.</title>
        <authorList>
            <person name="Yadav S."/>
            <person name="Singh R."/>
            <person name="Sundharam S.S."/>
            <person name="Chaudhary S."/>
            <person name="Krishnamurthi S."/>
            <person name="Patil S.A."/>
        </authorList>
    </citation>
    <scope>NUCLEOTIDE SEQUENCE</scope>
    <source>
        <strain evidence="1">SAP-1</strain>
    </source>
</reference>
<dbReference type="NCBIfam" id="TIGR04282">
    <property type="entry name" value="glyco_like_cofC"/>
    <property type="match status" value="1"/>
</dbReference>
<dbReference type="InterPro" id="IPR029044">
    <property type="entry name" value="Nucleotide-diphossugar_trans"/>
</dbReference>
<keyword evidence="2" id="KW-1185">Reference proteome</keyword>
<gene>
    <name evidence="1" type="ORF">L9S41_10045</name>
</gene>
<dbReference type="RefSeq" id="WP_260746388.1">
    <property type="nucleotide sequence ID" value="NZ_CP092109.1"/>
</dbReference>